<dbReference type="AlphaFoldDB" id="A0A4C1XZV5"/>
<keyword evidence="2" id="KW-1185">Reference proteome</keyword>
<reference evidence="1 2" key="1">
    <citation type="journal article" date="2019" name="Commun. Biol.">
        <title>The bagworm genome reveals a unique fibroin gene that provides high tensile strength.</title>
        <authorList>
            <person name="Kono N."/>
            <person name="Nakamura H."/>
            <person name="Ohtoshi R."/>
            <person name="Tomita M."/>
            <person name="Numata K."/>
            <person name="Arakawa K."/>
        </authorList>
    </citation>
    <scope>NUCLEOTIDE SEQUENCE [LARGE SCALE GENOMIC DNA]</scope>
</reference>
<dbReference type="Proteomes" id="UP000299102">
    <property type="component" value="Unassembled WGS sequence"/>
</dbReference>
<evidence type="ECO:0000313" key="1">
    <source>
        <dbReference type="EMBL" id="GBP69148.1"/>
    </source>
</evidence>
<gene>
    <name evidence="1" type="ORF">EVAR_47423_1</name>
</gene>
<protein>
    <submittedName>
        <fullName evidence="1">Uncharacterized protein</fullName>
    </submittedName>
</protein>
<accession>A0A4C1XZV5</accession>
<organism evidence="1 2">
    <name type="scientific">Eumeta variegata</name>
    <name type="common">Bagworm moth</name>
    <name type="synonym">Eumeta japonica</name>
    <dbReference type="NCBI Taxonomy" id="151549"/>
    <lineage>
        <taxon>Eukaryota</taxon>
        <taxon>Metazoa</taxon>
        <taxon>Ecdysozoa</taxon>
        <taxon>Arthropoda</taxon>
        <taxon>Hexapoda</taxon>
        <taxon>Insecta</taxon>
        <taxon>Pterygota</taxon>
        <taxon>Neoptera</taxon>
        <taxon>Endopterygota</taxon>
        <taxon>Lepidoptera</taxon>
        <taxon>Glossata</taxon>
        <taxon>Ditrysia</taxon>
        <taxon>Tineoidea</taxon>
        <taxon>Psychidae</taxon>
        <taxon>Oiketicinae</taxon>
        <taxon>Eumeta</taxon>
    </lineage>
</organism>
<evidence type="ECO:0000313" key="2">
    <source>
        <dbReference type="Proteomes" id="UP000299102"/>
    </source>
</evidence>
<proteinExistence type="predicted"/>
<sequence>MHASNTNKYNGERVNRLLSWMVQIRFGGERQSGAIRVYKANNALRRASPVSVTCFHCTSIFTTTKRIRGVYSEGACTKQRAISNWDATAGCARADLVPQSISPTRAPQDMCVRELVTRVEAREQHRYV</sequence>
<dbReference type="EMBL" id="BGZK01001031">
    <property type="protein sequence ID" value="GBP69148.1"/>
    <property type="molecule type" value="Genomic_DNA"/>
</dbReference>
<comment type="caution">
    <text evidence="1">The sequence shown here is derived from an EMBL/GenBank/DDBJ whole genome shotgun (WGS) entry which is preliminary data.</text>
</comment>
<name>A0A4C1XZV5_EUMVA</name>